<name>A0A2P2PU96_RHIMU</name>
<dbReference type="AlphaFoldDB" id="A0A2P2PU96"/>
<protein>
    <submittedName>
        <fullName evidence="2">Uncharacterized protein</fullName>
    </submittedName>
</protein>
<evidence type="ECO:0000313" key="2">
    <source>
        <dbReference type="EMBL" id="MBX58318.1"/>
    </source>
</evidence>
<feature type="region of interest" description="Disordered" evidence="1">
    <location>
        <begin position="1"/>
        <end position="28"/>
    </location>
</feature>
<evidence type="ECO:0000256" key="1">
    <source>
        <dbReference type="SAM" id="MobiDB-lite"/>
    </source>
</evidence>
<reference evidence="2" key="1">
    <citation type="submission" date="2018-02" db="EMBL/GenBank/DDBJ databases">
        <title>Rhizophora mucronata_Transcriptome.</title>
        <authorList>
            <person name="Meera S.P."/>
            <person name="Sreeshan A."/>
            <person name="Augustine A."/>
        </authorList>
    </citation>
    <scope>NUCLEOTIDE SEQUENCE</scope>
    <source>
        <tissue evidence="2">Leaf</tissue>
    </source>
</reference>
<organism evidence="2">
    <name type="scientific">Rhizophora mucronata</name>
    <name type="common">Asiatic mangrove</name>
    <dbReference type="NCBI Taxonomy" id="61149"/>
    <lineage>
        <taxon>Eukaryota</taxon>
        <taxon>Viridiplantae</taxon>
        <taxon>Streptophyta</taxon>
        <taxon>Embryophyta</taxon>
        <taxon>Tracheophyta</taxon>
        <taxon>Spermatophyta</taxon>
        <taxon>Magnoliopsida</taxon>
        <taxon>eudicotyledons</taxon>
        <taxon>Gunneridae</taxon>
        <taxon>Pentapetalae</taxon>
        <taxon>rosids</taxon>
        <taxon>fabids</taxon>
        <taxon>Malpighiales</taxon>
        <taxon>Rhizophoraceae</taxon>
        <taxon>Rhizophora</taxon>
    </lineage>
</organism>
<feature type="compositionally biased region" description="Basic and acidic residues" evidence="1">
    <location>
        <begin position="1"/>
        <end position="10"/>
    </location>
</feature>
<sequence length="28" mass="3221">MPRIPEEERGGVGWSSAFQSQCGGRWRR</sequence>
<accession>A0A2P2PU96</accession>
<proteinExistence type="predicted"/>
<dbReference type="EMBL" id="GGEC01077834">
    <property type="protein sequence ID" value="MBX58318.1"/>
    <property type="molecule type" value="Transcribed_RNA"/>
</dbReference>